<keyword evidence="2" id="KW-1185">Reference proteome</keyword>
<reference evidence="1 2" key="1">
    <citation type="submission" date="2014-09" db="EMBL/GenBank/DDBJ databases">
        <authorList>
            <person name="Magalhaes I.L.F."/>
            <person name="Oliveira U."/>
            <person name="Santos F.R."/>
            <person name="Vidigal T.H.D.A."/>
            <person name="Brescovit A.D."/>
            <person name="Santos A.J."/>
        </authorList>
    </citation>
    <scope>NUCLEOTIDE SEQUENCE [LARGE SCALE GENOMIC DNA]</scope>
</reference>
<sequence length="87" mass="9732">MVAPDAIRTLQVRHASGVPRTGLKQATSWVAKRIPLRSSGLYLSADVDRRREPGTCSRSESMRKDTTPTLNVYRVMIRECDCEVRAG</sequence>
<dbReference type="EMBL" id="CCYA01000265">
    <property type="protein sequence ID" value="CEH17522.1"/>
    <property type="molecule type" value="Genomic_DNA"/>
</dbReference>
<name>A0A0N7LAU0_9BASI</name>
<accession>A0A0N7LAU0</accession>
<dbReference type="Proteomes" id="UP000054845">
    <property type="component" value="Unassembled WGS sequence"/>
</dbReference>
<evidence type="ECO:0000313" key="1">
    <source>
        <dbReference type="EMBL" id="CEH17522.1"/>
    </source>
</evidence>
<protein>
    <submittedName>
        <fullName evidence="1">Uncharacterized protein</fullName>
    </submittedName>
</protein>
<dbReference type="AlphaFoldDB" id="A0A0N7LAU0"/>
<evidence type="ECO:0000313" key="2">
    <source>
        <dbReference type="Proteomes" id="UP000054845"/>
    </source>
</evidence>
<proteinExistence type="predicted"/>
<organism evidence="1 2">
    <name type="scientific">Ceraceosorus bombacis</name>
    <dbReference type="NCBI Taxonomy" id="401625"/>
    <lineage>
        <taxon>Eukaryota</taxon>
        <taxon>Fungi</taxon>
        <taxon>Dikarya</taxon>
        <taxon>Basidiomycota</taxon>
        <taxon>Ustilaginomycotina</taxon>
        <taxon>Exobasidiomycetes</taxon>
        <taxon>Ceraceosorales</taxon>
        <taxon>Ceraceosoraceae</taxon>
        <taxon>Ceraceosorus</taxon>
    </lineage>
</organism>